<dbReference type="InterPro" id="IPR050455">
    <property type="entry name" value="Tpx_Peroxidase_subfamily"/>
</dbReference>
<sequence>MTKQTILMISLAPALLLGACSGAENSDAAKTEESTEISETKPIKSVIVEPIDESSTIDAGLAVGEKAPMDAAFATVEGKTTLAEIVAGRPAVLVFTRSVEWCPFCQTQLKAINGIVADLSERGYQIHGVSYDDPGPQDRFAMNQMLQYKMLSDKPSAVIDAFGIRDPQYTEGRAMGVPYAAVFVVGSDGTILAKSVSNDYKKRPTNAQILAIVDSI</sequence>
<feature type="signal peptide" evidence="2">
    <location>
        <begin position="1"/>
        <end position="19"/>
    </location>
</feature>
<dbReference type="GO" id="GO:0016209">
    <property type="term" value="F:antioxidant activity"/>
    <property type="evidence" value="ECO:0007669"/>
    <property type="project" value="InterPro"/>
</dbReference>
<dbReference type="RefSeq" id="WP_168818343.1">
    <property type="nucleotide sequence ID" value="NZ_CP051217.1"/>
</dbReference>
<dbReference type="Proteomes" id="UP000501600">
    <property type="component" value="Chromosome"/>
</dbReference>
<dbReference type="InterPro" id="IPR000866">
    <property type="entry name" value="AhpC/TSA"/>
</dbReference>
<dbReference type="PROSITE" id="PS51257">
    <property type="entry name" value="PROKAR_LIPOPROTEIN"/>
    <property type="match status" value="1"/>
</dbReference>
<gene>
    <name evidence="4" type="ORF">HF685_03650</name>
</gene>
<evidence type="ECO:0000313" key="4">
    <source>
        <dbReference type="EMBL" id="QJB68500.1"/>
    </source>
</evidence>
<evidence type="ECO:0000256" key="2">
    <source>
        <dbReference type="SAM" id="SignalP"/>
    </source>
</evidence>
<name>A0A6H2DJD6_9SPHN</name>
<reference evidence="4 5" key="1">
    <citation type="submission" date="2020-04" db="EMBL/GenBank/DDBJ databases">
        <title>Genome sequence for Sphingorhabdus sp. strain M1.</title>
        <authorList>
            <person name="Park S.-J."/>
        </authorList>
    </citation>
    <scope>NUCLEOTIDE SEQUENCE [LARGE SCALE GENOMIC DNA]</scope>
    <source>
        <strain evidence="4 5">JK6</strain>
    </source>
</reference>
<feature type="domain" description="Thioredoxin" evidence="3">
    <location>
        <begin position="61"/>
        <end position="216"/>
    </location>
</feature>
<feature type="chain" id="PRO_5026099176" evidence="2">
    <location>
        <begin position="20"/>
        <end position="216"/>
    </location>
</feature>
<protein>
    <submittedName>
        <fullName evidence="4">Peroxiredoxin family protein</fullName>
    </submittedName>
</protein>
<dbReference type="PROSITE" id="PS51352">
    <property type="entry name" value="THIOREDOXIN_2"/>
    <property type="match status" value="1"/>
</dbReference>
<keyword evidence="5" id="KW-1185">Reference proteome</keyword>
<dbReference type="PANTHER" id="PTHR43110:SF1">
    <property type="entry name" value="THIOL PEROXIDASE"/>
    <property type="match status" value="1"/>
</dbReference>
<dbReference type="KEGG" id="phao:HF685_03650"/>
<proteinExistence type="predicted"/>
<organism evidence="4 5">
    <name type="scientific">Parasphingorhabdus halotolerans</name>
    <dbReference type="NCBI Taxonomy" id="2725558"/>
    <lineage>
        <taxon>Bacteria</taxon>
        <taxon>Pseudomonadati</taxon>
        <taxon>Pseudomonadota</taxon>
        <taxon>Alphaproteobacteria</taxon>
        <taxon>Sphingomonadales</taxon>
        <taxon>Sphingomonadaceae</taxon>
        <taxon>Parasphingorhabdus</taxon>
    </lineage>
</organism>
<evidence type="ECO:0000256" key="1">
    <source>
        <dbReference type="ARBA" id="ARBA00023284"/>
    </source>
</evidence>
<dbReference type="EMBL" id="CP051217">
    <property type="protein sequence ID" value="QJB68500.1"/>
    <property type="molecule type" value="Genomic_DNA"/>
</dbReference>
<dbReference type="PANTHER" id="PTHR43110">
    <property type="entry name" value="THIOL PEROXIDASE"/>
    <property type="match status" value="1"/>
</dbReference>
<dbReference type="Pfam" id="PF00578">
    <property type="entry name" value="AhpC-TSA"/>
    <property type="match status" value="1"/>
</dbReference>
<accession>A0A6H2DJD6</accession>
<dbReference type="Gene3D" id="3.40.30.10">
    <property type="entry name" value="Glutaredoxin"/>
    <property type="match status" value="1"/>
</dbReference>
<dbReference type="InterPro" id="IPR013766">
    <property type="entry name" value="Thioredoxin_domain"/>
</dbReference>
<dbReference type="GO" id="GO:0016491">
    <property type="term" value="F:oxidoreductase activity"/>
    <property type="evidence" value="ECO:0007669"/>
    <property type="project" value="InterPro"/>
</dbReference>
<evidence type="ECO:0000313" key="5">
    <source>
        <dbReference type="Proteomes" id="UP000501600"/>
    </source>
</evidence>
<keyword evidence="2" id="KW-0732">Signal</keyword>
<dbReference type="AlphaFoldDB" id="A0A6H2DJD6"/>
<keyword evidence="1" id="KW-0676">Redox-active center</keyword>
<evidence type="ECO:0000259" key="3">
    <source>
        <dbReference type="PROSITE" id="PS51352"/>
    </source>
</evidence>
<dbReference type="SUPFAM" id="SSF52833">
    <property type="entry name" value="Thioredoxin-like"/>
    <property type="match status" value="1"/>
</dbReference>
<dbReference type="InterPro" id="IPR036249">
    <property type="entry name" value="Thioredoxin-like_sf"/>
</dbReference>